<keyword evidence="8" id="KW-1015">Disulfide bond</keyword>
<keyword evidence="5" id="KW-0677">Repeat</keyword>
<evidence type="ECO:0000256" key="10">
    <source>
        <dbReference type="SAM" id="MobiDB-lite"/>
    </source>
</evidence>
<evidence type="ECO:0000259" key="13">
    <source>
        <dbReference type="PROSITE" id="PS50835"/>
    </source>
</evidence>
<evidence type="ECO:0000256" key="1">
    <source>
        <dbReference type="ARBA" id="ARBA00004479"/>
    </source>
</evidence>
<dbReference type="AlphaFoldDB" id="A0ABD0XPL4"/>
<feature type="domain" description="Ig-like" evidence="13">
    <location>
        <begin position="20"/>
        <end position="133"/>
    </location>
</feature>
<dbReference type="Pfam" id="PF07686">
    <property type="entry name" value="V-set"/>
    <property type="match status" value="1"/>
</dbReference>
<dbReference type="InterPro" id="IPR036179">
    <property type="entry name" value="Ig-like_dom_sf"/>
</dbReference>
<comment type="caution">
    <text evidence="14">The sequence shown here is derived from an EMBL/GenBank/DDBJ whole genome shotgun (WGS) entry which is preliminary data.</text>
</comment>
<dbReference type="InterPro" id="IPR003599">
    <property type="entry name" value="Ig_sub"/>
</dbReference>
<keyword evidence="15" id="KW-1185">Reference proteome</keyword>
<feature type="region of interest" description="Disordered" evidence="10">
    <location>
        <begin position="273"/>
        <end position="324"/>
    </location>
</feature>
<sequence length="324" mass="34947">MSSMLTLVVLFSLIGCGHFITVTAPERYINVTKGNSAFLQCTFVSTQQQSPALMIQWSFVAKNANIQQVYYLQSGDSVIPQAYKARLTPPTSPATTKNASIVISNMQVSDAGAYTCEVHNLPDISGKTEASITVNVLEMPSVPFCAVHGDMESGHLVTLTCHSEQGSPAPTYTWTRLGQDNVMVPVPFGNIDPTKGSLYIRNISQFEFGLYKCTSNNVVGSASCTVKLEHELGAGTIAGAVIGALLGALLIILMIWYLTHSMKKQKYQATKTTEMQVMPKSSTKAYEDTPNRGSGHQDSVTSRGVPMATPSHVQADADREEAQA</sequence>
<reference evidence="14 15" key="1">
    <citation type="submission" date="2024-06" db="EMBL/GenBank/DDBJ databases">
        <authorList>
            <person name="Pan Q."/>
            <person name="Wen M."/>
            <person name="Jouanno E."/>
            <person name="Zahm M."/>
            <person name="Klopp C."/>
            <person name="Cabau C."/>
            <person name="Louis A."/>
            <person name="Berthelot C."/>
            <person name="Parey E."/>
            <person name="Roest Crollius H."/>
            <person name="Montfort J."/>
            <person name="Robinson-Rechavi M."/>
            <person name="Bouchez O."/>
            <person name="Lampietro C."/>
            <person name="Lopez Roques C."/>
            <person name="Donnadieu C."/>
            <person name="Postlethwait J."/>
            <person name="Bobe J."/>
            <person name="Verreycken H."/>
            <person name="Guiguen Y."/>
        </authorList>
    </citation>
    <scope>NUCLEOTIDE SEQUENCE [LARGE SCALE GENOMIC DNA]</scope>
    <source>
        <strain evidence="14">Up_M1</strain>
        <tissue evidence="14">Testis</tissue>
    </source>
</reference>
<feature type="signal peptide" evidence="12">
    <location>
        <begin position="1"/>
        <end position="19"/>
    </location>
</feature>
<evidence type="ECO:0000256" key="9">
    <source>
        <dbReference type="ARBA" id="ARBA00023319"/>
    </source>
</evidence>
<protein>
    <recommendedName>
        <fullName evidence="2">V-set and immunoglobulin domain-containing protein 1</fullName>
    </recommendedName>
</protein>
<dbReference type="PANTHER" id="PTHR44974">
    <property type="entry name" value="V-SET AND IMMUNOGLOBULIN DOMAIN-CONTAINING PROTEIN 1"/>
    <property type="match status" value="1"/>
</dbReference>
<dbReference type="CDD" id="cd00096">
    <property type="entry name" value="Ig"/>
    <property type="match status" value="1"/>
</dbReference>
<dbReference type="InterPro" id="IPR007110">
    <property type="entry name" value="Ig-like_dom"/>
</dbReference>
<dbReference type="GO" id="GO:0016020">
    <property type="term" value="C:membrane"/>
    <property type="evidence" value="ECO:0007669"/>
    <property type="project" value="UniProtKB-SubCell"/>
</dbReference>
<evidence type="ECO:0000256" key="11">
    <source>
        <dbReference type="SAM" id="Phobius"/>
    </source>
</evidence>
<keyword evidence="9" id="KW-0393">Immunoglobulin domain</keyword>
<keyword evidence="7 11" id="KW-0472">Membrane</keyword>
<dbReference type="InterPro" id="IPR013783">
    <property type="entry name" value="Ig-like_fold"/>
</dbReference>
<dbReference type="InterPro" id="IPR003598">
    <property type="entry name" value="Ig_sub2"/>
</dbReference>
<organism evidence="14 15">
    <name type="scientific">Umbra pygmaea</name>
    <name type="common">Eastern mudminnow</name>
    <dbReference type="NCBI Taxonomy" id="75934"/>
    <lineage>
        <taxon>Eukaryota</taxon>
        <taxon>Metazoa</taxon>
        <taxon>Chordata</taxon>
        <taxon>Craniata</taxon>
        <taxon>Vertebrata</taxon>
        <taxon>Euteleostomi</taxon>
        <taxon>Actinopterygii</taxon>
        <taxon>Neopterygii</taxon>
        <taxon>Teleostei</taxon>
        <taxon>Protacanthopterygii</taxon>
        <taxon>Esociformes</taxon>
        <taxon>Umbridae</taxon>
        <taxon>Umbra</taxon>
    </lineage>
</organism>
<evidence type="ECO:0000256" key="2">
    <source>
        <dbReference type="ARBA" id="ARBA00017514"/>
    </source>
</evidence>
<evidence type="ECO:0000256" key="8">
    <source>
        <dbReference type="ARBA" id="ARBA00023157"/>
    </source>
</evidence>
<feature type="compositionally biased region" description="Polar residues" evidence="10">
    <location>
        <begin position="291"/>
        <end position="302"/>
    </location>
</feature>
<feature type="chain" id="PRO_5044885020" description="V-set and immunoglobulin domain-containing protein 1" evidence="12">
    <location>
        <begin position="20"/>
        <end position="324"/>
    </location>
</feature>
<evidence type="ECO:0000256" key="4">
    <source>
        <dbReference type="ARBA" id="ARBA00022729"/>
    </source>
</evidence>
<keyword evidence="6 11" id="KW-1133">Transmembrane helix</keyword>
<evidence type="ECO:0000256" key="3">
    <source>
        <dbReference type="ARBA" id="ARBA00022692"/>
    </source>
</evidence>
<evidence type="ECO:0000256" key="5">
    <source>
        <dbReference type="ARBA" id="ARBA00022737"/>
    </source>
</evidence>
<feature type="domain" description="Ig-like" evidence="13">
    <location>
        <begin position="140"/>
        <end position="229"/>
    </location>
</feature>
<dbReference type="SMART" id="SM00409">
    <property type="entry name" value="IG"/>
    <property type="match status" value="2"/>
</dbReference>
<dbReference type="SMART" id="SM00408">
    <property type="entry name" value="IGc2"/>
    <property type="match status" value="2"/>
</dbReference>
<comment type="subcellular location">
    <subcellularLocation>
        <location evidence="1">Membrane</location>
        <topology evidence="1">Single-pass type I membrane protein</topology>
    </subcellularLocation>
</comment>
<dbReference type="PANTHER" id="PTHR44974:SF1">
    <property type="entry name" value="V-SET AND IMMUNOGLOBULIN DOMAIN-CONTAINING PROTEIN 1"/>
    <property type="match status" value="1"/>
</dbReference>
<feature type="compositionally biased region" description="Polar residues" evidence="10">
    <location>
        <begin position="273"/>
        <end position="284"/>
    </location>
</feature>
<accession>A0ABD0XPL4</accession>
<keyword evidence="4 12" id="KW-0732">Signal</keyword>
<keyword evidence="3 11" id="KW-0812">Transmembrane</keyword>
<feature type="transmembrane region" description="Helical" evidence="11">
    <location>
        <begin position="232"/>
        <end position="258"/>
    </location>
</feature>
<dbReference type="InterPro" id="IPR013106">
    <property type="entry name" value="Ig_V-set"/>
</dbReference>
<evidence type="ECO:0000256" key="12">
    <source>
        <dbReference type="SAM" id="SignalP"/>
    </source>
</evidence>
<dbReference type="InterPro" id="IPR029861">
    <property type="entry name" value="VSIG1"/>
</dbReference>
<dbReference type="PROSITE" id="PS50835">
    <property type="entry name" value="IG_LIKE"/>
    <property type="match status" value="2"/>
</dbReference>
<dbReference type="EMBL" id="JAGEUA010000003">
    <property type="protein sequence ID" value="KAL0994136.1"/>
    <property type="molecule type" value="Genomic_DNA"/>
</dbReference>
<gene>
    <name evidence="14" type="ORF">UPYG_G00118170</name>
</gene>
<evidence type="ECO:0000313" key="14">
    <source>
        <dbReference type="EMBL" id="KAL0994136.1"/>
    </source>
</evidence>
<evidence type="ECO:0000256" key="7">
    <source>
        <dbReference type="ARBA" id="ARBA00023136"/>
    </source>
</evidence>
<proteinExistence type="predicted"/>
<dbReference type="SUPFAM" id="SSF48726">
    <property type="entry name" value="Immunoglobulin"/>
    <property type="match status" value="2"/>
</dbReference>
<dbReference type="Gene3D" id="2.60.40.10">
    <property type="entry name" value="Immunoglobulins"/>
    <property type="match status" value="2"/>
</dbReference>
<dbReference type="Pfam" id="PF13927">
    <property type="entry name" value="Ig_3"/>
    <property type="match status" value="1"/>
</dbReference>
<name>A0ABD0XPL4_UMBPY</name>
<feature type="compositionally biased region" description="Basic and acidic residues" evidence="10">
    <location>
        <begin position="315"/>
        <end position="324"/>
    </location>
</feature>
<evidence type="ECO:0000313" key="15">
    <source>
        <dbReference type="Proteomes" id="UP001557470"/>
    </source>
</evidence>
<evidence type="ECO:0000256" key="6">
    <source>
        <dbReference type="ARBA" id="ARBA00022989"/>
    </source>
</evidence>
<dbReference type="Proteomes" id="UP001557470">
    <property type="component" value="Unassembled WGS sequence"/>
</dbReference>